<protein>
    <submittedName>
        <fullName evidence="5">EAL domain-containing protein</fullName>
    </submittedName>
</protein>
<organism evidence="5 6">
    <name type="scientific">Chungangia koreensis</name>
    <dbReference type="NCBI Taxonomy" id="752657"/>
    <lineage>
        <taxon>Bacteria</taxon>
        <taxon>Bacillati</taxon>
        <taxon>Bacillota</taxon>
        <taxon>Bacilli</taxon>
        <taxon>Lactobacillales</taxon>
        <taxon>Chungangia</taxon>
    </lineage>
</organism>
<evidence type="ECO:0000259" key="3">
    <source>
        <dbReference type="PROSITE" id="PS50883"/>
    </source>
</evidence>
<feature type="domain" description="EAL" evidence="3">
    <location>
        <begin position="419"/>
        <end position="674"/>
    </location>
</feature>
<dbReference type="PROSITE" id="PS50883">
    <property type="entry name" value="EAL"/>
    <property type="match status" value="1"/>
</dbReference>
<dbReference type="InterPro" id="IPR000160">
    <property type="entry name" value="GGDEF_dom"/>
</dbReference>
<dbReference type="PROSITE" id="PS50112">
    <property type="entry name" value="PAS"/>
    <property type="match status" value="2"/>
</dbReference>
<dbReference type="EMBL" id="JBHSEC010000019">
    <property type="protein sequence ID" value="MFC4410776.1"/>
    <property type="molecule type" value="Genomic_DNA"/>
</dbReference>
<dbReference type="InterPro" id="IPR000700">
    <property type="entry name" value="PAS-assoc_C"/>
</dbReference>
<dbReference type="Gene3D" id="3.20.20.450">
    <property type="entry name" value="EAL domain"/>
    <property type="match status" value="1"/>
</dbReference>
<dbReference type="Pfam" id="PF00989">
    <property type="entry name" value="PAS"/>
    <property type="match status" value="1"/>
</dbReference>
<gene>
    <name evidence="5" type="ORF">ACFOZY_10155</name>
</gene>
<name>A0ABV8X4C1_9LACT</name>
<feature type="domain" description="GGDEF" evidence="4">
    <location>
        <begin position="283"/>
        <end position="410"/>
    </location>
</feature>
<sequence>MDELNRLLESCNFTMKYIPLPLVVTDKNGSVLFWSRQAEKAFGHRSEDIVGQPIPIQWDEYSGTLKITWEKVLHSVDPIRFNQTSIPLKDGTVKQFDLILKSFTIENERCVIILLESAEKTGTPVSSNDELSSLTKGLEQQFMMVYLDLDGLITYANDSFLQLSKWTPKRIVGKSFWQLFPEDEGSRDTADKIWNVLRSGKTWNGIIEKAKRKSGTYWAELTAIPIRSSSGESLYYILLEQDITEKMTLQQNLEEIAFVDPITGLMNSHHLEKIVDEMIDEQRHFSFVYLSIDQFYTLKDLKEEDLEKELLVEFKKRLKMFFQDSVIAKVNVNEFVIITPLGDWFVQGFLSFLKQHPIYLDNVALPITVSGSISKFPDDQNSFIHLMKASHSIVRQVQSNGGGAIASLSKSSHESLNRKIMIEKQLMKALDRKDLQVVYQPQVDLNTNRIVSVEAFVRWQDEVLGVVSPEELIPVAEESGLIQDIGAFMLEQSCQQAAAWAKLGYDLKVSINSSVREFRNPNMVKTVMETLDKSKCKANKLKIEITEKFALEAEAEQSITKQMNQLKKLGIEFVLDDFGTGYASFRYMQLLPITEVKIDQTYIQSLTGQVKVKQLVDGMIQFGKSMNMRMLAEGVETEEQYDMLKGMGCDVIQGYLISKPMLAEELEKLLITHNK</sequence>
<dbReference type="InterPro" id="IPR035965">
    <property type="entry name" value="PAS-like_dom_sf"/>
</dbReference>
<reference evidence="6" key="1">
    <citation type="journal article" date="2019" name="Int. J. Syst. Evol. Microbiol.">
        <title>The Global Catalogue of Microorganisms (GCM) 10K type strain sequencing project: providing services to taxonomists for standard genome sequencing and annotation.</title>
        <authorList>
            <consortium name="The Broad Institute Genomics Platform"/>
            <consortium name="The Broad Institute Genome Sequencing Center for Infectious Disease"/>
            <person name="Wu L."/>
            <person name="Ma J."/>
        </authorList>
    </citation>
    <scope>NUCLEOTIDE SEQUENCE [LARGE SCALE GENOMIC DNA]</scope>
    <source>
        <strain evidence="6">CCUG 59778</strain>
    </source>
</reference>
<dbReference type="Pfam" id="PF00990">
    <property type="entry name" value="GGDEF"/>
    <property type="match status" value="1"/>
</dbReference>
<dbReference type="SMART" id="SM00091">
    <property type="entry name" value="PAS"/>
    <property type="match status" value="2"/>
</dbReference>
<dbReference type="NCBIfam" id="TIGR00229">
    <property type="entry name" value="sensory_box"/>
    <property type="match status" value="2"/>
</dbReference>
<dbReference type="Gene3D" id="3.30.450.20">
    <property type="entry name" value="PAS domain"/>
    <property type="match status" value="2"/>
</dbReference>
<dbReference type="InterPro" id="IPR013767">
    <property type="entry name" value="PAS_fold"/>
</dbReference>
<dbReference type="CDD" id="cd00130">
    <property type="entry name" value="PAS"/>
    <property type="match status" value="2"/>
</dbReference>
<dbReference type="SUPFAM" id="SSF141868">
    <property type="entry name" value="EAL domain-like"/>
    <property type="match status" value="1"/>
</dbReference>
<evidence type="ECO:0000259" key="1">
    <source>
        <dbReference type="PROSITE" id="PS50112"/>
    </source>
</evidence>
<evidence type="ECO:0000259" key="4">
    <source>
        <dbReference type="PROSITE" id="PS50887"/>
    </source>
</evidence>
<dbReference type="SUPFAM" id="SSF55073">
    <property type="entry name" value="Nucleotide cyclase"/>
    <property type="match status" value="1"/>
</dbReference>
<dbReference type="InterPro" id="IPR052155">
    <property type="entry name" value="Biofilm_reg_signaling"/>
</dbReference>
<dbReference type="Proteomes" id="UP001595817">
    <property type="component" value="Unassembled WGS sequence"/>
</dbReference>
<dbReference type="PROSITE" id="PS50887">
    <property type="entry name" value="GGDEF"/>
    <property type="match status" value="1"/>
</dbReference>
<dbReference type="InterPro" id="IPR001633">
    <property type="entry name" value="EAL_dom"/>
</dbReference>
<proteinExistence type="predicted"/>
<dbReference type="Pfam" id="PF00563">
    <property type="entry name" value="EAL"/>
    <property type="match status" value="1"/>
</dbReference>
<feature type="domain" description="PAS" evidence="1">
    <location>
        <begin position="1"/>
        <end position="52"/>
    </location>
</feature>
<comment type="caution">
    <text evidence="5">The sequence shown here is derived from an EMBL/GenBank/DDBJ whole genome shotgun (WGS) entry which is preliminary data.</text>
</comment>
<evidence type="ECO:0000259" key="2">
    <source>
        <dbReference type="PROSITE" id="PS50113"/>
    </source>
</evidence>
<dbReference type="RefSeq" id="WP_378154998.1">
    <property type="nucleotide sequence ID" value="NZ_JBHSEC010000019.1"/>
</dbReference>
<dbReference type="PROSITE" id="PS50113">
    <property type="entry name" value="PAC"/>
    <property type="match status" value="1"/>
</dbReference>
<dbReference type="InterPro" id="IPR035919">
    <property type="entry name" value="EAL_sf"/>
</dbReference>
<keyword evidence="6" id="KW-1185">Reference proteome</keyword>
<dbReference type="SUPFAM" id="SSF55785">
    <property type="entry name" value="PYP-like sensor domain (PAS domain)"/>
    <property type="match status" value="2"/>
</dbReference>
<evidence type="ECO:0000313" key="6">
    <source>
        <dbReference type="Proteomes" id="UP001595817"/>
    </source>
</evidence>
<dbReference type="Pfam" id="PF13426">
    <property type="entry name" value="PAS_9"/>
    <property type="match status" value="1"/>
</dbReference>
<dbReference type="InterPro" id="IPR029787">
    <property type="entry name" value="Nucleotide_cyclase"/>
</dbReference>
<dbReference type="SMART" id="SM00052">
    <property type="entry name" value="EAL"/>
    <property type="match status" value="1"/>
</dbReference>
<feature type="domain" description="PAC" evidence="2">
    <location>
        <begin position="201"/>
        <end position="255"/>
    </location>
</feature>
<accession>A0ABV8X4C1</accession>
<dbReference type="InterPro" id="IPR043128">
    <property type="entry name" value="Rev_trsase/Diguanyl_cyclase"/>
</dbReference>
<dbReference type="InterPro" id="IPR000014">
    <property type="entry name" value="PAS"/>
</dbReference>
<dbReference type="CDD" id="cd01948">
    <property type="entry name" value="EAL"/>
    <property type="match status" value="1"/>
</dbReference>
<dbReference type="PANTHER" id="PTHR44757:SF2">
    <property type="entry name" value="BIOFILM ARCHITECTURE MAINTENANCE PROTEIN MBAA"/>
    <property type="match status" value="1"/>
</dbReference>
<dbReference type="SMART" id="SM00267">
    <property type="entry name" value="GGDEF"/>
    <property type="match status" value="1"/>
</dbReference>
<dbReference type="Gene3D" id="3.30.70.270">
    <property type="match status" value="1"/>
</dbReference>
<feature type="domain" description="PAS" evidence="1">
    <location>
        <begin position="144"/>
        <end position="200"/>
    </location>
</feature>
<evidence type="ECO:0000313" key="5">
    <source>
        <dbReference type="EMBL" id="MFC4410776.1"/>
    </source>
</evidence>
<dbReference type="PANTHER" id="PTHR44757">
    <property type="entry name" value="DIGUANYLATE CYCLASE DGCP"/>
    <property type="match status" value="1"/>
</dbReference>